<evidence type="ECO:0000256" key="1">
    <source>
        <dbReference type="SAM" id="MobiDB-lite"/>
    </source>
</evidence>
<gene>
    <name evidence="2" type="ordered locus">sce8956</name>
</gene>
<sequence length="175" mass="19405">MKPAIINSKNGLLQSVIAPARSRAANVPREARPGWQLGEDRQRFPPRMRLKRCSERLGKRDGWPLCGRRPQSSLGEKPSQDARSNGSHTSLGWPARPAYRSQARLSTSPAPGALPIENDSTSNGEYVPRPLDDRLRWSWRTALERIEQNARHAGMSRGDFLRSTCGAATALLAIN</sequence>
<proteinExistence type="predicted"/>
<evidence type="ECO:0000313" key="2">
    <source>
        <dbReference type="EMBL" id="CAN99128.1"/>
    </source>
</evidence>
<evidence type="ECO:0008006" key="4">
    <source>
        <dbReference type="Google" id="ProtNLM"/>
    </source>
</evidence>
<organism evidence="2 3">
    <name type="scientific">Sorangium cellulosum (strain So ce56)</name>
    <name type="common">Polyangium cellulosum (strain So ce56)</name>
    <dbReference type="NCBI Taxonomy" id="448385"/>
    <lineage>
        <taxon>Bacteria</taxon>
        <taxon>Pseudomonadati</taxon>
        <taxon>Myxococcota</taxon>
        <taxon>Polyangia</taxon>
        <taxon>Polyangiales</taxon>
        <taxon>Polyangiaceae</taxon>
        <taxon>Sorangium</taxon>
    </lineage>
</organism>
<dbReference type="eggNOG" id="COG2159">
    <property type="taxonomic scope" value="Bacteria"/>
</dbReference>
<accession>A9G961</accession>
<evidence type="ECO:0000313" key="3">
    <source>
        <dbReference type="Proteomes" id="UP000002139"/>
    </source>
</evidence>
<reference evidence="2 3" key="1">
    <citation type="journal article" date="2007" name="Nat. Biotechnol.">
        <title>Complete genome sequence of the myxobacterium Sorangium cellulosum.</title>
        <authorList>
            <person name="Schneiker S."/>
            <person name="Perlova O."/>
            <person name="Kaiser O."/>
            <person name="Gerth K."/>
            <person name="Alici A."/>
            <person name="Altmeyer M.O."/>
            <person name="Bartels D."/>
            <person name="Bekel T."/>
            <person name="Beyer S."/>
            <person name="Bode E."/>
            <person name="Bode H.B."/>
            <person name="Bolten C.J."/>
            <person name="Choudhuri J.V."/>
            <person name="Doss S."/>
            <person name="Elnakady Y.A."/>
            <person name="Frank B."/>
            <person name="Gaigalat L."/>
            <person name="Goesmann A."/>
            <person name="Groeger C."/>
            <person name="Gross F."/>
            <person name="Jelsbak L."/>
            <person name="Jelsbak L."/>
            <person name="Kalinowski J."/>
            <person name="Kegler C."/>
            <person name="Knauber T."/>
            <person name="Konietzny S."/>
            <person name="Kopp M."/>
            <person name="Krause L."/>
            <person name="Krug D."/>
            <person name="Linke B."/>
            <person name="Mahmud T."/>
            <person name="Martinez-Arias R."/>
            <person name="McHardy A.C."/>
            <person name="Merai M."/>
            <person name="Meyer F."/>
            <person name="Mormann S."/>
            <person name="Munoz-Dorado J."/>
            <person name="Perez J."/>
            <person name="Pradella S."/>
            <person name="Rachid S."/>
            <person name="Raddatz G."/>
            <person name="Rosenau F."/>
            <person name="Rueckert C."/>
            <person name="Sasse F."/>
            <person name="Scharfe M."/>
            <person name="Schuster S.C."/>
            <person name="Suen G."/>
            <person name="Treuner-Lange A."/>
            <person name="Velicer G.J."/>
            <person name="Vorholter F.-J."/>
            <person name="Weissman K.J."/>
            <person name="Welch R.D."/>
            <person name="Wenzel S.C."/>
            <person name="Whitworth D.E."/>
            <person name="Wilhelm S."/>
            <person name="Wittmann C."/>
            <person name="Bloecker H."/>
            <person name="Puehler A."/>
            <person name="Mueller R."/>
        </authorList>
    </citation>
    <scope>NUCLEOTIDE SEQUENCE [LARGE SCALE GENOMIC DNA]</scope>
    <source>
        <strain evidence="3">So ce56</strain>
    </source>
</reference>
<dbReference type="HOGENOM" id="CLU_1531552_0_0_7"/>
<feature type="region of interest" description="Disordered" evidence="1">
    <location>
        <begin position="21"/>
        <end position="127"/>
    </location>
</feature>
<name>A9G961_SORC5</name>
<dbReference type="EMBL" id="AM746676">
    <property type="protein sequence ID" value="CAN99128.1"/>
    <property type="molecule type" value="Genomic_DNA"/>
</dbReference>
<dbReference type="AlphaFoldDB" id="A9G961"/>
<keyword evidence="3" id="KW-1185">Reference proteome</keyword>
<protein>
    <recommendedName>
        <fullName evidence="4">Twin-arginine translocation signal domain-containing protein</fullName>
    </recommendedName>
</protein>
<feature type="compositionally biased region" description="Polar residues" evidence="1">
    <location>
        <begin position="81"/>
        <end position="90"/>
    </location>
</feature>
<dbReference type="KEGG" id="scl:sce8956"/>
<feature type="compositionally biased region" description="Basic and acidic residues" evidence="1">
    <location>
        <begin position="52"/>
        <end position="62"/>
    </location>
</feature>
<dbReference type="Proteomes" id="UP000002139">
    <property type="component" value="Chromosome"/>
</dbReference>